<reference evidence="2 3" key="1">
    <citation type="journal article" date="2003" name="Proc. Natl. Acad. Sci. U.S.A.">
        <title>The genome of Nanoarchaeum equitans: insights into early archaeal evolution and derived parasitism.</title>
        <authorList>
            <person name="Waters E."/>
            <person name="Hohn M.J."/>
            <person name="Ahel I."/>
            <person name="Graham D.E."/>
            <person name="Adams M.D."/>
            <person name="Barnstead M."/>
            <person name="Beeson K.Y."/>
            <person name="Bibbs L."/>
            <person name="Bolanos R."/>
            <person name="Keller M."/>
            <person name="Kretz K."/>
            <person name="Lin X."/>
            <person name="Mathur E."/>
            <person name="Ni J."/>
            <person name="Podar M."/>
            <person name="Richardson T."/>
            <person name="Sutton G.G."/>
            <person name="Simon M."/>
            <person name="Soll D."/>
            <person name="Stetter K.O."/>
            <person name="Short J.M."/>
            <person name="Noordewier M."/>
        </authorList>
    </citation>
    <scope>NUCLEOTIDE SEQUENCE [LARGE SCALE GENOMIC DNA]</scope>
    <source>
        <strain evidence="2 3">Kin4-M</strain>
    </source>
</reference>
<evidence type="ECO:0000256" key="1">
    <source>
        <dbReference type="SAM" id="Phobius"/>
    </source>
</evidence>
<accession>Q74NC2</accession>
<dbReference type="KEGG" id="neq:NEQ194"/>
<dbReference type="EMBL" id="AE017199">
    <property type="protein sequence ID" value="AAR39049.1"/>
    <property type="molecule type" value="Genomic_DNA"/>
</dbReference>
<dbReference type="STRING" id="228908.NEQ194"/>
<dbReference type="BioCyc" id="NEQU228908:GJB6-210-MONOMER"/>
<feature type="transmembrane region" description="Helical" evidence="1">
    <location>
        <begin position="12"/>
        <end position="35"/>
    </location>
</feature>
<dbReference type="EnsemblBacteria" id="AAR39049">
    <property type="protein sequence ID" value="AAR39049"/>
    <property type="gene ID" value="NEQ194"/>
</dbReference>
<dbReference type="HOGENOM" id="CLU_2067865_0_0_2"/>
<organism evidence="2 3">
    <name type="scientific">Nanoarchaeum equitans (strain Kin4-M)</name>
    <dbReference type="NCBI Taxonomy" id="228908"/>
    <lineage>
        <taxon>Archaea</taxon>
        <taxon>Nanobdellota</taxon>
        <taxon>Candidatus Nanoarchaeia</taxon>
        <taxon>Nanoarchaeales</taxon>
        <taxon>Nanoarchaeaceae</taxon>
        <taxon>Nanoarchaeum</taxon>
    </lineage>
</organism>
<keyword evidence="1" id="KW-0472">Membrane</keyword>
<evidence type="ECO:0000313" key="2">
    <source>
        <dbReference type="EMBL" id="AAR39049.1"/>
    </source>
</evidence>
<name>Q74NC2_NANEQ</name>
<proteinExistence type="predicted"/>
<dbReference type="PATRIC" id="fig|228908.8.peg.199"/>
<keyword evidence="1" id="KW-1133">Transmembrane helix</keyword>
<evidence type="ECO:0000313" key="3">
    <source>
        <dbReference type="Proteomes" id="UP000000578"/>
    </source>
</evidence>
<protein>
    <submittedName>
        <fullName evidence="2">NEQ194</fullName>
    </submittedName>
</protein>
<keyword evidence="1" id="KW-0812">Transmembrane</keyword>
<gene>
    <name evidence="2" type="ordered locus">NEQ194</name>
</gene>
<keyword evidence="3" id="KW-1185">Reference proteome</keyword>
<feature type="transmembrane region" description="Helical" evidence="1">
    <location>
        <begin position="86"/>
        <end position="109"/>
    </location>
</feature>
<feature type="transmembrane region" description="Helical" evidence="1">
    <location>
        <begin position="47"/>
        <end position="66"/>
    </location>
</feature>
<sequence length="118" mass="13517">MFALIIQLSSYALAFILSPLFVLSGSESLSLWGLLSDLIEVFLPKRITLSFFWFYSFIILILPFVLVEEFRNLITGKAVNTSYLTLALFLSILYFVMGFELFKIALNYVKRKGLVKLS</sequence>
<dbReference type="AlphaFoldDB" id="Q74NC2"/>
<dbReference type="Proteomes" id="UP000000578">
    <property type="component" value="Chromosome"/>
</dbReference>